<comment type="caution">
    <text evidence="3">The sequence shown here is derived from an EMBL/GenBank/DDBJ whole genome shotgun (WGS) entry which is preliminary data.</text>
</comment>
<evidence type="ECO:0000313" key="4">
    <source>
        <dbReference type="Proteomes" id="UP001281003"/>
    </source>
</evidence>
<feature type="compositionally biased region" description="Pro residues" evidence="1">
    <location>
        <begin position="51"/>
        <end position="61"/>
    </location>
</feature>
<evidence type="ECO:0000313" key="3">
    <source>
        <dbReference type="EMBL" id="KAK3388397.1"/>
    </source>
</evidence>
<accession>A0AAE0NVB2</accession>
<keyword evidence="2" id="KW-0472">Membrane</keyword>
<evidence type="ECO:0000256" key="2">
    <source>
        <dbReference type="SAM" id="Phobius"/>
    </source>
</evidence>
<keyword evidence="2" id="KW-1133">Transmembrane helix</keyword>
<reference evidence="3" key="1">
    <citation type="journal article" date="2023" name="Mol. Phylogenet. Evol.">
        <title>Genome-scale phylogeny and comparative genomics of the fungal order Sordariales.</title>
        <authorList>
            <person name="Hensen N."/>
            <person name="Bonometti L."/>
            <person name="Westerberg I."/>
            <person name="Brannstrom I.O."/>
            <person name="Guillou S."/>
            <person name="Cros-Aarteil S."/>
            <person name="Calhoun S."/>
            <person name="Haridas S."/>
            <person name="Kuo A."/>
            <person name="Mondo S."/>
            <person name="Pangilinan J."/>
            <person name="Riley R."/>
            <person name="LaButti K."/>
            <person name="Andreopoulos B."/>
            <person name="Lipzen A."/>
            <person name="Chen C."/>
            <person name="Yan M."/>
            <person name="Daum C."/>
            <person name="Ng V."/>
            <person name="Clum A."/>
            <person name="Steindorff A."/>
            <person name="Ohm R.A."/>
            <person name="Martin F."/>
            <person name="Silar P."/>
            <person name="Natvig D.O."/>
            <person name="Lalanne C."/>
            <person name="Gautier V."/>
            <person name="Ament-Velasquez S.L."/>
            <person name="Kruys A."/>
            <person name="Hutchinson M.I."/>
            <person name="Powell A.J."/>
            <person name="Barry K."/>
            <person name="Miller A.N."/>
            <person name="Grigoriev I.V."/>
            <person name="Debuchy R."/>
            <person name="Gladieux P."/>
            <person name="Hiltunen Thoren M."/>
            <person name="Johannesson H."/>
        </authorList>
    </citation>
    <scope>NUCLEOTIDE SEQUENCE</scope>
    <source>
        <strain evidence="3">FGSC 1904</strain>
    </source>
</reference>
<feature type="region of interest" description="Disordered" evidence="1">
    <location>
        <begin position="50"/>
        <end position="84"/>
    </location>
</feature>
<protein>
    <submittedName>
        <fullName evidence="3">Uncharacterized protein</fullName>
    </submittedName>
</protein>
<organism evidence="3 4">
    <name type="scientific">Sordaria brevicollis</name>
    <dbReference type="NCBI Taxonomy" id="83679"/>
    <lineage>
        <taxon>Eukaryota</taxon>
        <taxon>Fungi</taxon>
        <taxon>Dikarya</taxon>
        <taxon>Ascomycota</taxon>
        <taxon>Pezizomycotina</taxon>
        <taxon>Sordariomycetes</taxon>
        <taxon>Sordariomycetidae</taxon>
        <taxon>Sordariales</taxon>
        <taxon>Sordariaceae</taxon>
        <taxon>Sordaria</taxon>
    </lineage>
</organism>
<proteinExistence type="predicted"/>
<feature type="transmembrane region" description="Helical" evidence="2">
    <location>
        <begin position="28"/>
        <end position="46"/>
    </location>
</feature>
<sequence length="84" mass="9087">MSPPAAAFPGVAAAKCGSVHFCFLRSSVLWIVVVFVLVFGGLRRILFRPPLLGPPSGPPAPTDRLRPKPERQRRRSPVPTTSPT</sequence>
<gene>
    <name evidence="3" type="ORF">B0T20DRAFT_104410</name>
</gene>
<keyword evidence="2" id="KW-0812">Transmembrane</keyword>
<dbReference type="EMBL" id="JAUTDP010000016">
    <property type="protein sequence ID" value="KAK3388397.1"/>
    <property type="molecule type" value="Genomic_DNA"/>
</dbReference>
<reference evidence="3" key="2">
    <citation type="submission" date="2023-07" db="EMBL/GenBank/DDBJ databases">
        <authorList>
            <consortium name="Lawrence Berkeley National Laboratory"/>
            <person name="Haridas S."/>
            <person name="Hensen N."/>
            <person name="Bonometti L."/>
            <person name="Westerberg I."/>
            <person name="Brannstrom I.O."/>
            <person name="Guillou S."/>
            <person name="Cros-Aarteil S."/>
            <person name="Calhoun S."/>
            <person name="Kuo A."/>
            <person name="Mondo S."/>
            <person name="Pangilinan J."/>
            <person name="Riley R."/>
            <person name="LaButti K."/>
            <person name="Andreopoulos B."/>
            <person name="Lipzen A."/>
            <person name="Chen C."/>
            <person name="Yanf M."/>
            <person name="Daum C."/>
            <person name="Ng V."/>
            <person name="Clum A."/>
            <person name="Steindorff A."/>
            <person name="Ohm R."/>
            <person name="Martin F."/>
            <person name="Silar P."/>
            <person name="Natvig D."/>
            <person name="Lalanne C."/>
            <person name="Gautier V."/>
            <person name="Ament-velasquez S.L."/>
            <person name="Kruys A."/>
            <person name="Hutchinson M.I."/>
            <person name="Powell A.J."/>
            <person name="Barry K."/>
            <person name="Miller A.N."/>
            <person name="Grigoriev I.V."/>
            <person name="Debuchy R."/>
            <person name="Gladieux P."/>
            <person name="Thoren M.H."/>
            <person name="Johannesson H."/>
        </authorList>
    </citation>
    <scope>NUCLEOTIDE SEQUENCE</scope>
    <source>
        <strain evidence="3">FGSC 1904</strain>
    </source>
</reference>
<dbReference type="Proteomes" id="UP001281003">
    <property type="component" value="Unassembled WGS sequence"/>
</dbReference>
<keyword evidence="4" id="KW-1185">Reference proteome</keyword>
<dbReference type="AlphaFoldDB" id="A0AAE0NVB2"/>
<name>A0AAE0NVB2_SORBR</name>
<evidence type="ECO:0000256" key="1">
    <source>
        <dbReference type="SAM" id="MobiDB-lite"/>
    </source>
</evidence>